<dbReference type="PANTHER" id="PTHR11113">
    <property type="entry name" value="N-ACETYLGLUCOSAMINE-6-PHOSPHATE DEACETYLASE"/>
    <property type="match status" value="1"/>
</dbReference>
<dbReference type="InterPro" id="IPR006680">
    <property type="entry name" value="Amidohydro-rel"/>
</dbReference>
<dbReference type="GO" id="GO:0008448">
    <property type="term" value="F:N-acetylglucosamine-6-phosphate deacetylase activity"/>
    <property type="evidence" value="ECO:0007669"/>
    <property type="project" value="InterPro"/>
</dbReference>
<evidence type="ECO:0000256" key="4">
    <source>
        <dbReference type="ARBA" id="ARBA00023277"/>
    </source>
</evidence>
<dbReference type="NCBIfam" id="TIGR00221">
    <property type="entry name" value="nagA"/>
    <property type="match status" value="1"/>
</dbReference>
<evidence type="ECO:0000313" key="7">
    <source>
        <dbReference type="Proteomes" id="UP000610960"/>
    </source>
</evidence>
<evidence type="ECO:0000256" key="3">
    <source>
        <dbReference type="ARBA" id="ARBA00022801"/>
    </source>
</evidence>
<keyword evidence="7" id="KW-1185">Reference proteome</keyword>
<dbReference type="InterPro" id="IPR032466">
    <property type="entry name" value="Metal_Hydrolase"/>
</dbReference>
<gene>
    <name evidence="6" type="ORF">GCM10007981_03950</name>
</gene>
<name>A0A830GUP7_9CREN</name>
<keyword evidence="4" id="KW-0119">Carbohydrate metabolism</keyword>
<dbReference type="SUPFAM" id="SSF51556">
    <property type="entry name" value="Metallo-dependent hydrolases"/>
    <property type="match status" value="1"/>
</dbReference>
<dbReference type="Proteomes" id="UP000610960">
    <property type="component" value="Unassembled WGS sequence"/>
</dbReference>
<evidence type="ECO:0000313" key="6">
    <source>
        <dbReference type="EMBL" id="GGP19603.1"/>
    </source>
</evidence>
<organism evidence="6 7">
    <name type="scientific">Thermocladium modestius</name>
    <dbReference type="NCBI Taxonomy" id="62609"/>
    <lineage>
        <taxon>Archaea</taxon>
        <taxon>Thermoproteota</taxon>
        <taxon>Thermoprotei</taxon>
        <taxon>Thermoproteales</taxon>
        <taxon>Thermoproteaceae</taxon>
        <taxon>Thermocladium</taxon>
    </lineage>
</organism>
<proteinExistence type="inferred from homology"/>
<dbReference type="AlphaFoldDB" id="A0A830GUP7"/>
<protein>
    <submittedName>
        <fullName evidence="6">N-acetylglucosamine-6-phosphate deacetylase</fullName>
    </submittedName>
</protein>
<dbReference type="CDD" id="cd00854">
    <property type="entry name" value="NagA"/>
    <property type="match status" value="1"/>
</dbReference>
<dbReference type="PIRSF" id="PIRSF038994">
    <property type="entry name" value="NagA"/>
    <property type="match status" value="1"/>
</dbReference>
<dbReference type="InterPro" id="IPR011059">
    <property type="entry name" value="Metal-dep_hydrolase_composite"/>
</dbReference>
<dbReference type="GO" id="GO:0046872">
    <property type="term" value="F:metal ion binding"/>
    <property type="evidence" value="ECO:0007669"/>
    <property type="project" value="UniProtKB-KW"/>
</dbReference>
<comment type="caution">
    <text evidence="6">The sequence shown here is derived from an EMBL/GenBank/DDBJ whole genome shotgun (WGS) entry which is preliminary data.</text>
</comment>
<dbReference type="Gene3D" id="2.30.40.10">
    <property type="entry name" value="Urease, subunit C, domain 1"/>
    <property type="match status" value="1"/>
</dbReference>
<feature type="domain" description="Amidohydrolase-related" evidence="5">
    <location>
        <begin position="50"/>
        <end position="376"/>
    </location>
</feature>
<dbReference type="PANTHER" id="PTHR11113:SF14">
    <property type="entry name" value="N-ACETYLGLUCOSAMINE-6-PHOSPHATE DEACETYLASE"/>
    <property type="match status" value="1"/>
</dbReference>
<dbReference type="Pfam" id="PF01979">
    <property type="entry name" value="Amidohydro_1"/>
    <property type="match status" value="1"/>
</dbReference>
<dbReference type="FunFam" id="3.20.20.140:FF:000004">
    <property type="entry name" value="N-acetylglucosamine-6-phosphate deacetylase"/>
    <property type="match status" value="1"/>
</dbReference>
<evidence type="ECO:0000256" key="2">
    <source>
        <dbReference type="ARBA" id="ARBA00022723"/>
    </source>
</evidence>
<reference evidence="6" key="1">
    <citation type="journal article" date="2014" name="Int. J. Syst. Evol. Microbiol.">
        <title>Complete genome sequence of Corynebacterium casei LMG S-19264T (=DSM 44701T), isolated from a smear-ripened cheese.</title>
        <authorList>
            <consortium name="US DOE Joint Genome Institute (JGI-PGF)"/>
            <person name="Walter F."/>
            <person name="Albersmeier A."/>
            <person name="Kalinowski J."/>
            <person name="Ruckert C."/>
        </authorList>
    </citation>
    <scope>NUCLEOTIDE SEQUENCE</scope>
    <source>
        <strain evidence="6">JCM 10088</strain>
    </source>
</reference>
<sequence>MAEKVVRVDTIYTPYQSIHDVSIIIHRGVIAEVRDAGGMPSDVDLRGLSIAPGYIDTHIHGCCGFDVTRSASVKELNEISVNLARFGVTSFVPTLVSARHENILRVLGLIISGRRELRGAKAVGIGLEGPYINPERRGAQNPEVIRVPNLDELKQYLALAGDMPLLVHVAPELKGAMELIQYAVSQGVVVSVGHTNADYETTTRAVALGASRATHLFDAMKGIHHRDPGTVMALMDNENVYLELIVDLIHLRPEAVLFAVRYAGSHRIVLVTDAIAAAGLGDGEYELGGLRVTVANGRATLPDGTLAGSTLTLDRAVRNMISLGIKPTTAISMATAVPALSLGLREVGCLRPGCAADFVALDDKYRVVRSFINGENVYSAT</sequence>
<dbReference type="RefSeq" id="WP_188595781.1">
    <property type="nucleotide sequence ID" value="NZ_BMNL01000001.1"/>
</dbReference>
<keyword evidence="2" id="KW-0479">Metal-binding</keyword>
<accession>A0A830GUP7</accession>
<comment type="similarity">
    <text evidence="1">Belongs to the metallo-dependent hydrolases superfamily. NagA family.</text>
</comment>
<dbReference type="OrthoDB" id="24954at2157"/>
<dbReference type="GO" id="GO:0006046">
    <property type="term" value="P:N-acetylglucosamine catabolic process"/>
    <property type="evidence" value="ECO:0007669"/>
    <property type="project" value="TreeGrafter"/>
</dbReference>
<reference evidence="6" key="2">
    <citation type="submission" date="2020-09" db="EMBL/GenBank/DDBJ databases">
        <authorList>
            <person name="Sun Q."/>
            <person name="Ohkuma M."/>
        </authorList>
    </citation>
    <scope>NUCLEOTIDE SEQUENCE</scope>
    <source>
        <strain evidence="6">JCM 10088</strain>
    </source>
</reference>
<evidence type="ECO:0000256" key="1">
    <source>
        <dbReference type="ARBA" id="ARBA00010716"/>
    </source>
</evidence>
<dbReference type="InterPro" id="IPR003764">
    <property type="entry name" value="GlcNAc_6-P_deAcase"/>
</dbReference>
<dbReference type="SUPFAM" id="SSF51338">
    <property type="entry name" value="Composite domain of metallo-dependent hydrolases"/>
    <property type="match status" value="1"/>
</dbReference>
<evidence type="ECO:0000259" key="5">
    <source>
        <dbReference type="Pfam" id="PF01979"/>
    </source>
</evidence>
<dbReference type="EMBL" id="BMNL01000001">
    <property type="protein sequence ID" value="GGP19603.1"/>
    <property type="molecule type" value="Genomic_DNA"/>
</dbReference>
<dbReference type="Gene3D" id="3.20.20.140">
    <property type="entry name" value="Metal-dependent hydrolases"/>
    <property type="match status" value="1"/>
</dbReference>
<keyword evidence="3" id="KW-0378">Hydrolase</keyword>